<feature type="domain" description="AB hydrolase-1" evidence="1">
    <location>
        <begin position="5"/>
        <end position="231"/>
    </location>
</feature>
<comment type="caution">
    <text evidence="2">The sequence shown here is derived from an EMBL/GenBank/DDBJ whole genome shotgun (WGS) entry which is preliminary data.</text>
</comment>
<dbReference type="GO" id="GO:0080030">
    <property type="term" value="F:methyl indole-3-acetate esterase activity"/>
    <property type="evidence" value="ECO:0007669"/>
    <property type="project" value="TreeGrafter"/>
</dbReference>
<organism evidence="2 3">
    <name type="scientific">Novosphingobium malaysiense</name>
    <dbReference type="NCBI Taxonomy" id="1348853"/>
    <lineage>
        <taxon>Bacteria</taxon>
        <taxon>Pseudomonadati</taxon>
        <taxon>Pseudomonadota</taxon>
        <taxon>Alphaproteobacteria</taxon>
        <taxon>Sphingomonadales</taxon>
        <taxon>Sphingomonadaceae</taxon>
        <taxon>Novosphingobium</taxon>
    </lineage>
</organism>
<evidence type="ECO:0000259" key="1">
    <source>
        <dbReference type="Pfam" id="PF12697"/>
    </source>
</evidence>
<dbReference type="SUPFAM" id="SSF53474">
    <property type="entry name" value="alpha/beta-Hydrolases"/>
    <property type="match status" value="1"/>
</dbReference>
<dbReference type="STRING" id="1348853.LK12_17950"/>
<accession>A0A0B1ZKV2</accession>
<dbReference type="Proteomes" id="UP000031057">
    <property type="component" value="Unassembled WGS sequence"/>
</dbReference>
<dbReference type="PANTHER" id="PTHR10992:SF1086">
    <property type="entry name" value="AB HYDROLASE-1 DOMAIN-CONTAINING PROTEIN"/>
    <property type="match status" value="1"/>
</dbReference>
<dbReference type="PANTHER" id="PTHR10992">
    <property type="entry name" value="METHYLESTERASE FAMILY MEMBER"/>
    <property type="match status" value="1"/>
</dbReference>
<gene>
    <name evidence="2" type="ORF">LK12_17950</name>
</gene>
<dbReference type="GO" id="GO:0080032">
    <property type="term" value="F:methyl jasmonate esterase activity"/>
    <property type="evidence" value="ECO:0007669"/>
    <property type="project" value="TreeGrafter"/>
</dbReference>
<protein>
    <recommendedName>
        <fullName evidence="1">AB hydrolase-1 domain-containing protein</fullName>
    </recommendedName>
</protein>
<dbReference type="EMBL" id="JTDI01000006">
    <property type="protein sequence ID" value="KHK89808.1"/>
    <property type="molecule type" value="Genomic_DNA"/>
</dbReference>
<dbReference type="RefSeq" id="WP_039287149.1">
    <property type="nucleotide sequence ID" value="NZ_JTDI01000006.1"/>
</dbReference>
<dbReference type="InterPro" id="IPR045889">
    <property type="entry name" value="MES/HNL"/>
</dbReference>
<dbReference type="InterPro" id="IPR029058">
    <property type="entry name" value="AB_hydrolase_fold"/>
</dbReference>
<name>A0A0B1ZKV2_9SPHN</name>
<keyword evidence="3" id="KW-1185">Reference proteome</keyword>
<evidence type="ECO:0000313" key="2">
    <source>
        <dbReference type="EMBL" id="KHK89808.1"/>
    </source>
</evidence>
<dbReference type="Gene3D" id="3.40.50.1820">
    <property type="entry name" value="alpha/beta hydrolase"/>
    <property type="match status" value="1"/>
</dbReference>
<evidence type="ECO:0000313" key="3">
    <source>
        <dbReference type="Proteomes" id="UP000031057"/>
    </source>
</evidence>
<proteinExistence type="predicted"/>
<reference evidence="2 3" key="1">
    <citation type="submission" date="2014-10" db="EMBL/GenBank/DDBJ databases">
        <title>Genome sequence of Novosphingobium malaysiense MUSC 273(T).</title>
        <authorList>
            <person name="Lee L.-H."/>
        </authorList>
    </citation>
    <scope>NUCLEOTIDE SEQUENCE [LARGE SCALE GENOMIC DNA]</scope>
    <source>
        <strain evidence="2 3">MUSC 273</strain>
    </source>
</reference>
<sequence length="239" mass="25422">MARFILVHGAWHGGWCWEEVVPLLEMRGHTVLAPDLPGMGEDAKGGYVATLDEWAACIAGLAAAGPPPILVGHSRGGIVVSRAAEIAPRAIVRSVYLSAAMPLPGQSIREAFADFPSEAVQRAVVPSADGRTLQWSDRAQAAAFFFGTTPEHFIDAAFERFTAEPAAVADTPLVLSAGQYGTVPRTFVRCLRDNAVPLALQDKMIAEQPCETVTLDTDHSPFYCAPEDLAAVLDGLAGR</sequence>
<dbReference type="OrthoDB" id="9814966at2"/>
<dbReference type="Pfam" id="PF12697">
    <property type="entry name" value="Abhydrolase_6"/>
    <property type="match status" value="1"/>
</dbReference>
<dbReference type="InterPro" id="IPR000073">
    <property type="entry name" value="AB_hydrolase_1"/>
</dbReference>
<dbReference type="AlphaFoldDB" id="A0A0B1ZKV2"/>